<dbReference type="Proteomes" id="UP000244896">
    <property type="component" value="Chromosome"/>
</dbReference>
<reference evidence="2 3" key="1">
    <citation type="journal article" date="2018" name="Syst. Appl. Microbiol.">
        <title>Ereboglobus luteus gen. nov. sp. nov. from cockroach guts, and new insights into the oxygen relationship of the genera Opitutus and Didymococcus (Verrucomicrobia: Opitutaceae).</title>
        <authorList>
            <person name="Tegtmeier D."/>
            <person name="Belitz A."/>
            <person name="Radek R."/>
            <person name="Heimerl T."/>
            <person name="Brune A."/>
        </authorList>
    </citation>
    <scope>NUCLEOTIDE SEQUENCE [LARGE SCALE GENOMIC DNA]</scope>
    <source>
        <strain evidence="2 3">Ho45</strain>
    </source>
</reference>
<dbReference type="KEGG" id="elut:CKA38_09615"/>
<feature type="region of interest" description="Disordered" evidence="1">
    <location>
        <begin position="1"/>
        <end position="21"/>
    </location>
</feature>
<evidence type="ECO:0000313" key="2">
    <source>
        <dbReference type="EMBL" id="AWI09470.1"/>
    </source>
</evidence>
<keyword evidence="3" id="KW-1185">Reference proteome</keyword>
<feature type="compositionally biased region" description="Basic residues" evidence="1">
    <location>
        <begin position="1"/>
        <end position="15"/>
    </location>
</feature>
<proteinExistence type="predicted"/>
<protein>
    <submittedName>
        <fullName evidence="2">Uncharacterized protein</fullName>
    </submittedName>
</protein>
<organism evidence="2 3">
    <name type="scientific">Ereboglobus luteus</name>
    <dbReference type="NCBI Taxonomy" id="1796921"/>
    <lineage>
        <taxon>Bacteria</taxon>
        <taxon>Pseudomonadati</taxon>
        <taxon>Verrucomicrobiota</taxon>
        <taxon>Opitutia</taxon>
        <taxon>Opitutales</taxon>
        <taxon>Opitutaceae</taxon>
        <taxon>Ereboglobus</taxon>
    </lineage>
</organism>
<name>A0A2U8E3V1_9BACT</name>
<accession>A0A2U8E3V1</accession>
<gene>
    <name evidence="2" type="ORF">CKA38_09615</name>
</gene>
<sequence>MISNQRVRKERRRPAAGRGESLASRLLRTRISFCARKPNTQMALASLASGGGDAAAPCARALT</sequence>
<evidence type="ECO:0000313" key="3">
    <source>
        <dbReference type="Proteomes" id="UP000244896"/>
    </source>
</evidence>
<evidence type="ECO:0000256" key="1">
    <source>
        <dbReference type="SAM" id="MobiDB-lite"/>
    </source>
</evidence>
<dbReference type="EMBL" id="CP023004">
    <property type="protein sequence ID" value="AWI09470.1"/>
    <property type="molecule type" value="Genomic_DNA"/>
</dbReference>
<dbReference type="AlphaFoldDB" id="A0A2U8E3V1"/>
<dbReference type="RefSeq" id="WP_152032776.1">
    <property type="nucleotide sequence ID" value="NZ_CP023004.1"/>
</dbReference>